<name>A0ABU1RQ25_9GAMM</name>
<keyword evidence="3" id="KW-1185">Reference proteome</keyword>
<feature type="transmembrane region" description="Helical" evidence="1">
    <location>
        <begin position="7"/>
        <end position="35"/>
    </location>
</feature>
<feature type="transmembrane region" description="Helical" evidence="1">
    <location>
        <begin position="145"/>
        <end position="164"/>
    </location>
</feature>
<proteinExistence type="predicted"/>
<evidence type="ECO:0000313" key="3">
    <source>
        <dbReference type="Proteomes" id="UP001254759"/>
    </source>
</evidence>
<feature type="transmembrane region" description="Helical" evidence="1">
    <location>
        <begin position="55"/>
        <end position="79"/>
    </location>
</feature>
<reference evidence="2 3" key="1">
    <citation type="submission" date="2023-07" db="EMBL/GenBank/DDBJ databases">
        <title>Sorghum-associated microbial communities from plants grown in Nebraska, USA.</title>
        <authorList>
            <person name="Schachtman D."/>
        </authorList>
    </citation>
    <scope>NUCLEOTIDE SEQUENCE [LARGE SCALE GENOMIC DNA]</scope>
    <source>
        <strain evidence="2 3">BE107</strain>
    </source>
</reference>
<accession>A0ABU1RQ25</accession>
<protein>
    <submittedName>
        <fullName evidence="2">Membrane protein</fullName>
    </submittedName>
</protein>
<organism evidence="2 3">
    <name type="scientific">Pseudoxanthomonas sacheonensis</name>
    <dbReference type="NCBI Taxonomy" id="443615"/>
    <lineage>
        <taxon>Bacteria</taxon>
        <taxon>Pseudomonadati</taxon>
        <taxon>Pseudomonadota</taxon>
        <taxon>Gammaproteobacteria</taxon>
        <taxon>Lysobacterales</taxon>
        <taxon>Lysobacteraceae</taxon>
        <taxon>Pseudoxanthomonas</taxon>
    </lineage>
</organism>
<dbReference type="EMBL" id="JAVDTT010000001">
    <property type="protein sequence ID" value="MDR6840435.1"/>
    <property type="molecule type" value="Genomic_DNA"/>
</dbReference>
<dbReference type="RefSeq" id="WP_310090314.1">
    <property type="nucleotide sequence ID" value="NZ_JAVDTT010000001.1"/>
</dbReference>
<keyword evidence="1" id="KW-0472">Membrane</keyword>
<dbReference type="Proteomes" id="UP001254759">
    <property type="component" value="Unassembled WGS sequence"/>
</dbReference>
<keyword evidence="1" id="KW-0812">Transmembrane</keyword>
<feature type="transmembrane region" description="Helical" evidence="1">
    <location>
        <begin position="86"/>
        <end position="106"/>
    </location>
</feature>
<dbReference type="Pfam" id="PF08592">
    <property type="entry name" value="Anthrone_oxy"/>
    <property type="match status" value="1"/>
</dbReference>
<evidence type="ECO:0000256" key="1">
    <source>
        <dbReference type="SAM" id="Phobius"/>
    </source>
</evidence>
<keyword evidence="1" id="KW-1133">Transmembrane helix</keyword>
<sequence length="171" mass="18135">MIQQIILVLTFIAAIGCGVVAGIFFAFSSFVMAALGRIPPAQGIAAMQSINVTVINPGFMLAFFGTALLCLALTGMAFFPWEQPGSALIVAASLLYLLGCIGVTMARNVPLNDLLAVAQPGAPEAHALWSRYLREWTLWNHVRTVAPAASAVLFTMALLSRYVARHLAASG</sequence>
<evidence type="ECO:0000313" key="2">
    <source>
        <dbReference type="EMBL" id="MDR6840435.1"/>
    </source>
</evidence>
<comment type="caution">
    <text evidence="2">The sequence shown here is derived from an EMBL/GenBank/DDBJ whole genome shotgun (WGS) entry which is preliminary data.</text>
</comment>
<gene>
    <name evidence="2" type="ORF">J2W94_000699</name>
</gene>
<dbReference type="InterPro" id="IPR013901">
    <property type="entry name" value="Anthrone_oxy"/>
</dbReference>